<dbReference type="InterPro" id="IPR035965">
    <property type="entry name" value="PAS-like_dom_sf"/>
</dbReference>
<accession>A0ABT0D8X0</accession>
<dbReference type="PROSITE" id="PS50887">
    <property type="entry name" value="GGDEF"/>
    <property type="match status" value="1"/>
</dbReference>
<dbReference type="InterPro" id="IPR000014">
    <property type="entry name" value="PAS"/>
</dbReference>
<sequence length="308" mass="33757">MTSREVIYEALVDVFERSPVAICIATCEYVSRYVMVNPAYLQLIGKGWEEIAGQPLVLDTVRALDDPNRLRRRHMLETAGHFQLEEVDLLHASGRIVPTLISTQRRVINGEPVDIEIIIDNSERKAFERSILEAAFTDVMTGLPNRAAFDSRLGAMTAPERTEGALGLAFLDLNGFKTINDRYGHRMGDALLRVVADRLRTSMRSGDFVARLGGDEFGVLFDLPAEAPPADPAARFRPLAQDICRDIRIEGHALPIGAAVGVAVATRPADGESLLHLADSLMYAAKATGRPIEVFGQHVSLMATGPLR</sequence>
<dbReference type="Proteomes" id="UP001203284">
    <property type="component" value="Unassembled WGS sequence"/>
</dbReference>
<dbReference type="CDD" id="cd01949">
    <property type="entry name" value="GGDEF"/>
    <property type="match status" value="1"/>
</dbReference>
<dbReference type="SUPFAM" id="SSF55073">
    <property type="entry name" value="Nucleotide cyclase"/>
    <property type="match status" value="1"/>
</dbReference>
<evidence type="ECO:0000313" key="3">
    <source>
        <dbReference type="Proteomes" id="UP001203284"/>
    </source>
</evidence>
<dbReference type="InterPro" id="IPR043128">
    <property type="entry name" value="Rev_trsase/Diguanyl_cyclase"/>
</dbReference>
<dbReference type="InterPro" id="IPR052155">
    <property type="entry name" value="Biofilm_reg_signaling"/>
</dbReference>
<dbReference type="EMBL" id="JALKCH010000003">
    <property type="protein sequence ID" value="MCK0196403.1"/>
    <property type="molecule type" value="Genomic_DNA"/>
</dbReference>
<dbReference type="SUPFAM" id="SSF55785">
    <property type="entry name" value="PYP-like sensor domain (PAS domain)"/>
    <property type="match status" value="1"/>
</dbReference>
<dbReference type="NCBIfam" id="TIGR00229">
    <property type="entry name" value="sensory_box"/>
    <property type="match status" value="1"/>
</dbReference>
<dbReference type="SMART" id="SM00267">
    <property type="entry name" value="GGDEF"/>
    <property type="match status" value="1"/>
</dbReference>
<dbReference type="Gene3D" id="3.30.70.270">
    <property type="match status" value="1"/>
</dbReference>
<evidence type="ECO:0000259" key="1">
    <source>
        <dbReference type="PROSITE" id="PS50887"/>
    </source>
</evidence>
<dbReference type="InterPro" id="IPR000160">
    <property type="entry name" value="GGDEF_dom"/>
</dbReference>
<dbReference type="RefSeq" id="WP_247027440.1">
    <property type="nucleotide sequence ID" value="NZ_JALKCH010000003.1"/>
</dbReference>
<proteinExistence type="predicted"/>
<dbReference type="CDD" id="cd00130">
    <property type="entry name" value="PAS"/>
    <property type="match status" value="1"/>
</dbReference>
<protein>
    <submittedName>
        <fullName evidence="2">Sensor domain-containing diguanylate cyclase</fullName>
    </submittedName>
</protein>
<organism evidence="2 3">
    <name type="scientific">Ancylobacter crimeensis</name>
    <dbReference type="NCBI Taxonomy" id="2579147"/>
    <lineage>
        <taxon>Bacteria</taxon>
        <taxon>Pseudomonadati</taxon>
        <taxon>Pseudomonadota</taxon>
        <taxon>Alphaproteobacteria</taxon>
        <taxon>Hyphomicrobiales</taxon>
        <taxon>Xanthobacteraceae</taxon>
        <taxon>Ancylobacter</taxon>
    </lineage>
</organism>
<dbReference type="Gene3D" id="3.30.450.20">
    <property type="entry name" value="PAS domain"/>
    <property type="match status" value="1"/>
</dbReference>
<dbReference type="PANTHER" id="PTHR44757:SF2">
    <property type="entry name" value="BIOFILM ARCHITECTURE MAINTENANCE PROTEIN MBAA"/>
    <property type="match status" value="1"/>
</dbReference>
<dbReference type="PANTHER" id="PTHR44757">
    <property type="entry name" value="DIGUANYLATE CYCLASE DGCP"/>
    <property type="match status" value="1"/>
</dbReference>
<feature type="domain" description="GGDEF" evidence="1">
    <location>
        <begin position="164"/>
        <end position="298"/>
    </location>
</feature>
<keyword evidence="3" id="KW-1185">Reference proteome</keyword>
<dbReference type="NCBIfam" id="TIGR00254">
    <property type="entry name" value="GGDEF"/>
    <property type="match status" value="1"/>
</dbReference>
<dbReference type="Pfam" id="PF00990">
    <property type="entry name" value="GGDEF"/>
    <property type="match status" value="1"/>
</dbReference>
<comment type="caution">
    <text evidence="2">The sequence shown here is derived from an EMBL/GenBank/DDBJ whole genome shotgun (WGS) entry which is preliminary data.</text>
</comment>
<dbReference type="Pfam" id="PF13188">
    <property type="entry name" value="PAS_8"/>
    <property type="match status" value="1"/>
</dbReference>
<reference evidence="2 3" key="1">
    <citation type="submission" date="2022-04" db="EMBL/GenBank/DDBJ databases">
        <authorList>
            <person name="Grouzdev D.S."/>
            <person name="Pantiukh K.S."/>
            <person name="Krutkina M.S."/>
        </authorList>
    </citation>
    <scope>NUCLEOTIDE SEQUENCE [LARGE SCALE GENOMIC DNA]</scope>
    <source>
        <strain evidence="2 3">6x-1</strain>
    </source>
</reference>
<evidence type="ECO:0000313" key="2">
    <source>
        <dbReference type="EMBL" id="MCK0196403.1"/>
    </source>
</evidence>
<name>A0ABT0D8X0_9HYPH</name>
<dbReference type="InterPro" id="IPR029787">
    <property type="entry name" value="Nucleotide_cyclase"/>
</dbReference>
<gene>
    <name evidence="2" type="ORF">MWN34_05690</name>
</gene>